<dbReference type="KEGG" id="tro:trd_A0777"/>
<dbReference type="InterPro" id="IPR016167">
    <property type="entry name" value="FAD-bd_PCMH_sub1"/>
</dbReference>
<dbReference type="SUPFAM" id="SSF56176">
    <property type="entry name" value="FAD-binding/transporter-associated domain-like"/>
    <property type="match status" value="1"/>
</dbReference>
<dbReference type="eggNOG" id="COG1319">
    <property type="taxonomic scope" value="Bacteria"/>
</dbReference>
<dbReference type="EC" id="1.2.99.2" evidence="5"/>
<dbReference type="EMBL" id="CP001276">
    <property type="protein sequence ID" value="ACM07282.1"/>
    <property type="molecule type" value="Genomic_DNA"/>
</dbReference>
<evidence type="ECO:0000313" key="6">
    <source>
        <dbReference type="Proteomes" id="UP000000447"/>
    </source>
</evidence>
<dbReference type="Gene3D" id="3.30.465.10">
    <property type="match status" value="1"/>
</dbReference>
<dbReference type="InterPro" id="IPR051312">
    <property type="entry name" value="Diverse_Substr_Oxidored"/>
</dbReference>
<keyword evidence="6" id="KW-1185">Reference proteome</keyword>
<name>B9L4R3_THERP</name>
<protein>
    <submittedName>
        <fullName evidence="5">Carbon monoxide dehydrogenase medium chain (COdehydrogenase subunit M) (CO-DH M)</fullName>
        <ecNumber evidence="5">1.2.99.2</ecNumber>
    </submittedName>
</protein>
<gene>
    <name evidence="5" type="ordered locus">trd_A0777</name>
</gene>
<dbReference type="FunFam" id="3.30.465.10:FF:000017">
    <property type="entry name" value="Xanthine dehydrogenase, FAD binding subunit"/>
    <property type="match status" value="1"/>
</dbReference>
<dbReference type="AlphaFoldDB" id="B9L4R3"/>
<proteinExistence type="predicted"/>
<evidence type="ECO:0000256" key="3">
    <source>
        <dbReference type="ARBA" id="ARBA00023002"/>
    </source>
</evidence>
<keyword evidence="2" id="KW-0274">FAD</keyword>
<sequence>MAMKPAAFAYERPGTLGEALEALARHGSDARPLAGGQSLVPMLSLRLARPALLVDLGRLAGLDELVVRNGAVEIGAMVRQRRLERDPLVAQHVPVLAAATRYVGHPSIRNRGTLGGSLAHADPSAEYPAVALAVDAEMVVRSARGERTIPARDFFLGPFTTALAEGELLVAIRFPALPAGAGWGVEEIARRHGDFALAGAVAVLERGPDGTCSRASVALFGVATRPLRATAVEQALVGRALDSATLREAAALAADAIDEPLSDVHGSATYRRQITPVVVRRAIEAAAARAGF</sequence>
<evidence type="ECO:0000256" key="1">
    <source>
        <dbReference type="ARBA" id="ARBA00022630"/>
    </source>
</evidence>
<dbReference type="InterPro" id="IPR036683">
    <property type="entry name" value="CO_DH_flav_C_dom_sf"/>
</dbReference>
<dbReference type="InterPro" id="IPR002346">
    <property type="entry name" value="Mopterin_DH_FAD-bd"/>
</dbReference>
<accession>B9L4R3</accession>
<dbReference type="GO" id="GO:0016491">
    <property type="term" value="F:oxidoreductase activity"/>
    <property type="evidence" value="ECO:0007669"/>
    <property type="project" value="UniProtKB-KW"/>
</dbReference>
<dbReference type="Pfam" id="PF03450">
    <property type="entry name" value="CO_deh_flav_C"/>
    <property type="match status" value="1"/>
</dbReference>
<dbReference type="PANTHER" id="PTHR42659:SF2">
    <property type="entry name" value="XANTHINE DEHYDROGENASE SUBUNIT C-RELATED"/>
    <property type="match status" value="1"/>
</dbReference>
<feature type="domain" description="FAD-binding PCMH-type" evidence="4">
    <location>
        <begin position="3"/>
        <end position="179"/>
    </location>
</feature>
<organism evidence="5 6">
    <name type="scientific">Thermomicrobium roseum (strain ATCC 27502 / DSM 5159 / P-2)</name>
    <dbReference type="NCBI Taxonomy" id="309801"/>
    <lineage>
        <taxon>Bacteria</taxon>
        <taxon>Pseudomonadati</taxon>
        <taxon>Thermomicrobiota</taxon>
        <taxon>Thermomicrobia</taxon>
        <taxon>Thermomicrobiales</taxon>
        <taxon>Thermomicrobiaceae</taxon>
        <taxon>Thermomicrobium</taxon>
    </lineage>
</organism>
<dbReference type="HOGENOM" id="CLU_058050_3_0_0"/>
<geneLocation type="plasmid" evidence="6">
    <name>Tros</name>
</geneLocation>
<dbReference type="InterPro" id="IPR036318">
    <property type="entry name" value="FAD-bd_PCMH-like_sf"/>
</dbReference>
<evidence type="ECO:0000259" key="4">
    <source>
        <dbReference type="PROSITE" id="PS51387"/>
    </source>
</evidence>
<keyword evidence="5" id="KW-0614">Plasmid</keyword>
<evidence type="ECO:0000313" key="5">
    <source>
        <dbReference type="EMBL" id="ACM07282.1"/>
    </source>
</evidence>
<evidence type="ECO:0000256" key="2">
    <source>
        <dbReference type="ARBA" id="ARBA00022827"/>
    </source>
</evidence>
<dbReference type="InterPro" id="IPR005107">
    <property type="entry name" value="CO_DH_flav_C"/>
</dbReference>
<dbReference type="SMART" id="SM01092">
    <property type="entry name" value="CO_deh_flav_C"/>
    <property type="match status" value="1"/>
</dbReference>
<dbReference type="InterPro" id="IPR016166">
    <property type="entry name" value="FAD-bd_PCMH"/>
</dbReference>
<dbReference type="InterPro" id="IPR016169">
    <property type="entry name" value="FAD-bd_PCMH_sub2"/>
</dbReference>
<dbReference type="Gene3D" id="3.30.43.10">
    <property type="entry name" value="Uridine Diphospho-n-acetylenolpyruvylglucosamine Reductase, domain 2"/>
    <property type="match status" value="1"/>
</dbReference>
<dbReference type="PANTHER" id="PTHR42659">
    <property type="entry name" value="XANTHINE DEHYDROGENASE SUBUNIT C-RELATED"/>
    <property type="match status" value="1"/>
</dbReference>
<keyword evidence="1" id="KW-0285">Flavoprotein</keyword>
<keyword evidence="3 5" id="KW-0560">Oxidoreductase</keyword>
<dbReference type="PROSITE" id="PS51387">
    <property type="entry name" value="FAD_PCMH"/>
    <property type="match status" value="1"/>
</dbReference>
<dbReference type="Proteomes" id="UP000000447">
    <property type="component" value="Plasmid unnamed"/>
</dbReference>
<dbReference type="Pfam" id="PF00941">
    <property type="entry name" value="FAD_binding_5"/>
    <property type="match status" value="1"/>
</dbReference>
<dbReference type="SUPFAM" id="SSF55447">
    <property type="entry name" value="CO dehydrogenase flavoprotein C-terminal domain-like"/>
    <property type="match status" value="1"/>
</dbReference>
<reference evidence="5 6" key="1">
    <citation type="journal article" date="2009" name="PLoS ONE">
        <title>Complete genome sequence of the aerobic CO-oxidizing thermophile Thermomicrobium roseum.</title>
        <authorList>
            <person name="Wu D."/>
            <person name="Raymond J."/>
            <person name="Wu M."/>
            <person name="Chatterji S."/>
            <person name="Ren Q."/>
            <person name="Graham J.E."/>
            <person name="Bryant D.A."/>
            <person name="Robb F."/>
            <person name="Colman A."/>
            <person name="Tallon L.J."/>
            <person name="Badger J.H."/>
            <person name="Madupu R."/>
            <person name="Ward N.L."/>
            <person name="Eisen J.A."/>
        </authorList>
    </citation>
    <scope>NUCLEOTIDE SEQUENCE [LARGE SCALE GENOMIC DNA]</scope>
    <source>
        <strain evidence="6">ATCC 27502 / DSM 5159 / P-2</strain>
        <plasmid evidence="5">unnamed</plasmid>
    </source>
</reference>
<dbReference type="GO" id="GO:0071949">
    <property type="term" value="F:FAD binding"/>
    <property type="evidence" value="ECO:0007669"/>
    <property type="project" value="InterPro"/>
</dbReference>
<dbReference type="Gene3D" id="3.30.390.50">
    <property type="entry name" value="CO dehydrogenase flavoprotein, C-terminal domain"/>
    <property type="match status" value="1"/>
</dbReference>